<proteinExistence type="predicted"/>
<evidence type="ECO:0000313" key="2">
    <source>
        <dbReference type="EMBL" id="KAL2553089.1"/>
    </source>
</evidence>
<evidence type="ECO:0000313" key="3">
    <source>
        <dbReference type="Proteomes" id="UP001604277"/>
    </source>
</evidence>
<evidence type="ECO:0000256" key="1">
    <source>
        <dbReference type="SAM" id="MobiDB-lite"/>
    </source>
</evidence>
<organism evidence="2 3">
    <name type="scientific">Forsythia ovata</name>
    <dbReference type="NCBI Taxonomy" id="205694"/>
    <lineage>
        <taxon>Eukaryota</taxon>
        <taxon>Viridiplantae</taxon>
        <taxon>Streptophyta</taxon>
        <taxon>Embryophyta</taxon>
        <taxon>Tracheophyta</taxon>
        <taxon>Spermatophyta</taxon>
        <taxon>Magnoliopsida</taxon>
        <taxon>eudicotyledons</taxon>
        <taxon>Gunneridae</taxon>
        <taxon>Pentapetalae</taxon>
        <taxon>asterids</taxon>
        <taxon>lamiids</taxon>
        <taxon>Lamiales</taxon>
        <taxon>Oleaceae</taxon>
        <taxon>Forsythieae</taxon>
        <taxon>Forsythia</taxon>
    </lineage>
</organism>
<dbReference type="EMBL" id="JBFOLJ010000002">
    <property type="protein sequence ID" value="KAL2553089.1"/>
    <property type="molecule type" value="Genomic_DNA"/>
</dbReference>
<keyword evidence="3" id="KW-1185">Reference proteome</keyword>
<dbReference type="Proteomes" id="UP001604277">
    <property type="component" value="Unassembled WGS sequence"/>
</dbReference>
<comment type="caution">
    <text evidence="2">The sequence shown here is derived from an EMBL/GenBank/DDBJ whole genome shotgun (WGS) entry which is preliminary data.</text>
</comment>
<accession>A0ABD1WTU4</accession>
<gene>
    <name evidence="2" type="ORF">Fot_06708</name>
</gene>
<name>A0ABD1WTU4_9LAMI</name>
<feature type="region of interest" description="Disordered" evidence="1">
    <location>
        <begin position="73"/>
        <end position="92"/>
    </location>
</feature>
<protein>
    <submittedName>
        <fullName evidence="2">Uncharacterized protein</fullName>
    </submittedName>
</protein>
<dbReference type="AlphaFoldDB" id="A0ABD1WTU4"/>
<reference evidence="3" key="1">
    <citation type="submission" date="2024-07" db="EMBL/GenBank/DDBJ databases">
        <title>Two chromosome-level genome assemblies of Korean endemic species Abeliophyllum distichum and Forsythia ovata (Oleaceae).</title>
        <authorList>
            <person name="Jang H."/>
        </authorList>
    </citation>
    <scope>NUCLEOTIDE SEQUENCE [LARGE SCALE GENOMIC DNA]</scope>
</reference>
<sequence length="134" mass="15263">MEMTSLNPGMKKYVKWYLSDIEKHLICVTISNKVAEDREHDSLREIETDANNVVDDDQCYMLTKINGGVETRDANNEEGFVQSDGDGGNDNVDGNFVDWDSFNIIQDIPQKNKTFEVNLPSKMRINNVDFSAHD</sequence>